<dbReference type="InterPro" id="IPR054708">
    <property type="entry name" value="MTPAP-like_central"/>
</dbReference>
<dbReference type="SMART" id="SM00343">
    <property type="entry name" value="ZnF_C2HC"/>
    <property type="match status" value="2"/>
</dbReference>
<feature type="compositionally biased region" description="Polar residues" evidence="7">
    <location>
        <begin position="1695"/>
        <end position="1711"/>
    </location>
</feature>
<dbReference type="Proteomes" id="UP001497525">
    <property type="component" value="Unassembled WGS sequence"/>
</dbReference>
<keyword evidence="6" id="KW-0862">Zinc</keyword>
<dbReference type="PROSITE" id="PS50158">
    <property type="entry name" value="ZF_CCHC"/>
    <property type="match status" value="1"/>
</dbReference>
<dbReference type="InterPro" id="IPR043519">
    <property type="entry name" value="NT_sf"/>
</dbReference>
<organism evidence="10 11">
    <name type="scientific">Calicophoron daubneyi</name>
    <name type="common">Rumen fluke</name>
    <name type="synonym">Paramphistomum daubneyi</name>
    <dbReference type="NCBI Taxonomy" id="300641"/>
    <lineage>
        <taxon>Eukaryota</taxon>
        <taxon>Metazoa</taxon>
        <taxon>Spiralia</taxon>
        <taxon>Lophotrochozoa</taxon>
        <taxon>Platyhelminthes</taxon>
        <taxon>Trematoda</taxon>
        <taxon>Digenea</taxon>
        <taxon>Plagiorchiida</taxon>
        <taxon>Pronocephalata</taxon>
        <taxon>Paramphistomoidea</taxon>
        <taxon>Paramphistomidae</taxon>
        <taxon>Calicophoron</taxon>
    </lineage>
</organism>
<accession>A0AAV2TYD6</accession>
<dbReference type="GO" id="GO:0008270">
    <property type="term" value="F:zinc ion binding"/>
    <property type="evidence" value="ECO:0007669"/>
    <property type="project" value="UniProtKB-KW"/>
</dbReference>
<comment type="caution">
    <text evidence="10">The sequence shown here is derived from an EMBL/GenBank/DDBJ whole genome shotgun (WGS) entry which is preliminary data.</text>
</comment>
<name>A0AAV2TYD6_CALDB</name>
<evidence type="ECO:0000256" key="4">
    <source>
        <dbReference type="ARBA" id="ARBA00022723"/>
    </source>
</evidence>
<feature type="region of interest" description="Disordered" evidence="7">
    <location>
        <begin position="913"/>
        <end position="1009"/>
    </location>
</feature>
<dbReference type="InterPro" id="IPR002058">
    <property type="entry name" value="PAP_assoc"/>
</dbReference>
<keyword evidence="4" id="KW-0479">Metal-binding</keyword>
<evidence type="ECO:0000259" key="9">
    <source>
        <dbReference type="PROSITE" id="PS50158"/>
    </source>
</evidence>
<feature type="compositionally biased region" description="Polar residues" evidence="7">
    <location>
        <begin position="931"/>
        <end position="940"/>
    </location>
</feature>
<gene>
    <name evidence="10" type="ORF">CDAUBV1_LOCUS16588</name>
</gene>
<dbReference type="Pfam" id="PF03828">
    <property type="entry name" value="PAP_assoc"/>
    <property type="match status" value="1"/>
</dbReference>
<evidence type="ECO:0000313" key="10">
    <source>
        <dbReference type="EMBL" id="CAL5141335.1"/>
    </source>
</evidence>
<feature type="domain" description="C2H2-type" evidence="8">
    <location>
        <begin position="79"/>
        <end position="108"/>
    </location>
</feature>
<feature type="region of interest" description="Disordered" evidence="7">
    <location>
        <begin position="604"/>
        <end position="642"/>
    </location>
</feature>
<keyword evidence="5" id="KW-0460">Magnesium</keyword>
<proteinExistence type="predicted"/>
<feature type="region of interest" description="Disordered" evidence="7">
    <location>
        <begin position="244"/>
        <end position="263"/>
    </location>
</feature>
<evidence type="ECO:0008006" key="12">
    <source>
        <dbReference type="Google" id="ProtNLM"/>
    </source>
</evidence>
<evidence type="ECO:0000256" key="2">
    <source>
        <dbReference type="ARBA" id="ARBA00001946"/>
    </source>
</evidence>
<feature type="region of interest" description="Disordered" evidence="7">
    <location>
        <begin position="1604"/>
        <end position="1711"/>
    </location>
</feature>
<comment type="cofactor">
    <cofactor evidence="1">
        <name>Mn(2+)</name>
        <dbReference type="ChEBI" id="CHEBI:29035"/>
    </cofactor>
</comment>
<dbReference type="CDD" id="cd05402">
    <property type="entry name" value="NT_PAP_TUTase"/>
    <property type="match status" value="1"/>
</dbReference>
<dbReference type="SUPFAM" id="SSF81301">
    <property type="entry name" value="Nucleotidyltransferase"/>
    <property type="match status" value="2"/>
</dbReference>
<feature type="region of interest" description="Disordered" evidence="7">
    <location>
        <begin position="749"/>
        <end position="781"/>
    </location>
</feature>
<reference evidence="10" key="1">
    <citation type="submission" date="2024-06" db="EMBL/GenBank/DDBJ databases">
        <authorList>
            <person name="Liu X."/>
            <person name="Lenzi L."/>
            <person name="Haldenby T S."/>
            <person name="Uol C."/>
        </authorList>
    </citation>
    <scope>NUCLEOTIDE SEQUENCE</scope>
</reference>
<feature type="compositionally biased region" description="Polar residues" evidence="7">
    <location>
        <begin position="1628"/>
        <end position="1657"/>
    </location>
</feature>
<feature type="compositionally biased region" description="Polar residues" evidence="7">
    <location>
        <begin position="749"/>
        <end position="758"/>
    </location>
</feature>
<dbReference type="InterPro" id="IPR001878">
    <property type="entry name" value="Znf_CCHC"/>
</dbReference>
<dbReference type="GO" id="GO:0050265">
    <property type="term" value="F:RNA uridylyltransferase activity"/>
    <property type="evidence" value="ECO:0007669"/>
    <property type="project" value="TreeGrafter"/>
</dbReference>
<dbReference type="InterPro" id="IPR036875">
    <property type="entry name" value="Znf_CCHC_sf"/>
</dbReference>
<feature type="compositionally biased region" description="Basic residues" evidence="7">
    <location>
        <begin position="972"/>
        <end position="981"/>
    </location>
</feature>
<dbReference type="SUPFAM" id="SSF81631">
    <property type="entry name" value="PAP/OAS1 substrate-binding domain"/>
    <property type="match status" value="2"/>
</dbReference>
<comment type="cofactor">
    <cofactor evidence="2">
        <name>Mg(2+)</name>
        <dbReference type="ChEBI" id="CHEBI:18420"/>
    </cofactor>
</comment>
<evidence type="ECO:0000256" key="7">
    <source>
        <dbReference type="SAM" id="MobiDB-lite"/>
    </source>
</evidence>
<keyword evidence="6" id="KW-0863">Zinc-finger</keyword>
<evidence type="ECO:0000259" key="8">
    <source>
        <dbReference type="PROSITE" id="PS50157"/>
    </source>
</evidence>
<dbReference type="PANTHER" id="PTHR12271:SF66">
    <property type="entry name" value="TERMINAL URIDYLYLTRANSFERASE TAILOR"/>
    <property type="match status" value="1"/>
</dbReference>
<dbReference type="EMBL" id="CAXLJL010000845">
    <property type="protein sequence ID" value="CAL5141335.1"/>
    <property type="molecule type" value="Genomic_DNA"/>
</dbReference>
<sequence>MEVVPGKAFASSLRMANPFEGNSFETRKSRRPRRRDRGCLKTGSANGSIQDSSQIPMEELTYLNQEQIYFQDSQSKKTFVCQLCSDTFPTLSSAMHHARQSSHLENMQAYRIRMLLLHLPPITTAHRAVLNRTLESAVFGVLADPVEVARRQAFATRLMSALSQRIPNLQIIGSGSTWNGLAMPDSDVNIDVCRKDPDLELARKFGVTPGKTLQTIATDSEVARSPSLGYLLSDIFGALRPSACDSSPETAATPRSVATGLDKDRGKDMPNIYRVVHTDSEPFCVSFADAEDVNYQIATGTPYGADTAALIRTYLSLDQRALNLAILFRKLSKLGHLDMPLLGTFPPTVLPILVIFYLQHRYPTSLLPNLHRLYLDHKDELSEDRVHSAHWGGHDLSFVKDVEWIKTHWTPLSVHRPADGEEQQPQTAEDVEKVNLADLWLGLLRFYLFDFQKRRCIVNIMESEPVQKSYGHGTEYLVVVDPFEQGKDLCRSVSSSGFNYIYSQMKAAYGYFGVPRLVSGRHLFTNVRTLGGDRTNEEEIDQSGHIINKQQHGAHLPRPTPGDRNNGTDKVHLSPVLDDSNGFGSNLIKVRSLLSEKFKAELSAQSSVGENQSRENGSSADDATESIRSDETRSSSSEKPPAMIQVDRMIPHIFSVVLDELIDSEEVPFVVQDCLEMQRKRVSKYIPTGTQISMAKLSELTTFFARAFWSEACSTFVNRGAYTIPWGKFVKRTVFAFDTLCKSIDWTSDANSLSSDQDAPTKSKDAHPDIREHTGQKEEELAVSACASEDDKDLDIVDKPDPIELVADENDAMERDMDSETEHNCLVEDSIAFIYHPDMSLEPGDSGDVHIREDEDENLECIEQTLDLGEDTDHQEHDMDTSVEGYDHVNEFNLNTPVDELGLDGTALHTSSPVKQIKNQIPAGECEKSVEPSTTDTGSVASPHAPSKADQEGAKPLDANASDSINDEQSARKRRKGKRRTAVATATAQEDSTTGKTQAPDPKKKKSKEARVVTWEEVILSPGARGKIFDDDRPEFYNSSVVESVTEDDLSFPFAARGRIPQGKFSMQASVLGLAASNEPSTLLAHFGFPEPQCKACGKMGHRMNTCGSTADQSVSFSAWRKLRSSVSVHGSHLAPDAQIAALSECLIKLAGFHDCSDQTANRKGIVDMLQRVFARQYPNVSLQLFGSCANGFELPSSDMDLCVFFPEDTAQWRELRDTHGKSSMIRRFKNQLYSKKNPLGIVHIRPILHAKVPILKVRFSTGCEVDISFSNYLALINTKMLKMYTRIDPRLRILGVALKIVVKLCELGNASMGGVSSYAFIIMLIHYLQQKNQLPVLQEMYDGPKKPTRLVGGWNAWYQDNMEIVNRLWKRPEEKTLLGDLWLGFFHYYLFEFDRDVNVITIRQKEPLPRFVKMWSSLLAVEDPFNLDHNLTGALSRDILLCILDVFQAVLKHHTTFVPRDIPLNQWQYSLFSPTFLNENRHRPPPSRAKCNNCNKCGHRAADCPLKDRPIGWQNEPVSADSIESLIGPFLTGKRRPDHILPTPRYMALGQSPQQQFRPPTGTEADFFRVDAYPTPIIRPDLVIVPCIPQACPARNFPPYPHQPCRQYRNHPRQPHLQNFIGPQGRMYNSASVQNPNLVQKPFPSNSGFNHTNPNRSDGAALHSKNFPPPSRHPLGSPTSGKTRPNPQPYHTGPQRTTKVPSSASQSSGNATTLISARVSGAVRSAINPGSGGPLPAQKNSSSPRSNPPTPRKPSARTPKSQAPQLGNAHPPVLDNCAFKGPRHRFTRSSVKYSPADGELVNRMQQMSTANNVTIP</sequence>
<protein>
    <recommendedName>
        <fullName evidence="12">Terminal uridylyltransferase 7</fullName>
    </recommendedName>
</protein>
<dbReference type="PROSITE" id="PS50157">
    <property type="entry name" value="ZINC_FINGER_C2H2_2"/>
    <property type="match status" value="1"/>
</dbReference>
<feature type="domain" description="CCHC-type" evidence="9">
    <location>
        <begin position="1491"/>
        <end position="1506"/>
    </location>
</feature>
<evidence type="ECO:0000256" key="1">
    <source>
        <dbReference type="ARBA" id="ARBA00001936"/>
    </source>
</evidence>
<feature type="region of interest" description="Disordered" evidence="7">
    <location>
        <begin position="20"/>
        <end position="51"/>
    </location>
</feature>
<dbReference type="Gene3D" id="1.10.1410.10">
    <property type="match status" value="2"/>
</dbReference>
<dbReference type="Pfam" id="PF22600">
    <property type="entry name" value="MTPAP-like_central"/>
    <property type="match status" value="1"/>
</dbReference>
<evidence type="ECO:0000256" key="6">
    <source>
        <dbReference type="PROSITE-ProRule" id="PRU00042"/>
    </source>
</evidence>
<evidence type="ECO:0000256" key="3">
    <source>
        <dbReference type="ARBA" id="ARBA00022679"/>
    </source>
</evidence>
<dbReference type="GO" id="GO:0031123">
    <property type="term" value="P:RNA 3'-end processing"/>
    <property type="evidence" value="ECO:0007669"/>
    <property type="project" value="TreeGrafter"/>
</dbReference>
<dbReference type="SUPFAM" id="SSF57756">
    <property type="entry name" value="Retrovirus zinc finger-like domains"/>
    <property type="match status" value="1"/>
</dbReference>
<keyword evidence="3" id="KW-0808">Transferase</keyword>
<dbReference type="PROSITE" id="PS00028">
    <property type="entry name" value="ZINC_FINGER_C2H2_1"/>
    <property type="match status" value="1"/>
</dbReference>
<dbReference type="PANTHER" id="PTHR12271">
    <property type="entry name" value="POLY A POLYMERASE CID PAP -RELATED"/>
    <property type="match status" value="1"/>
</dbReference>
<evidence type="ECO:0000313" key="11">
    <source>
        <dbReference type="Proteomes" id="UP001497525"/>
    </source>
</evidence>
<feature type="region of interest" description="Disordered" evidence="7">
    <location>
        <begin position="1725"/>
        <end position="1781"/>
    </location>
</feature>
<dbReference type="InterPro" id="IPR013087">
    <property type="entry name" value="Znf_C2H2_type"/>
</dbReference>
<feature type="compositionally biased region" description="Polar residues" evidence="7">
    <location>
        <begin position="604"/>
        <end position="621"/>
    </location>
</feature>
<evidence type="ECO:0000256" key="5">
    <source>
        <dbReference type="ARBA" id="ARBA00022842"/>
    </source>
</evidence>
<dbReference type="Gene3D" id="3.30.460.10">
    <property type="entry name" value="Beta Polymerase, domain 2"/>
    <property type="match status" value="1"/>
</dbReference>
<dbReference type="GO" id="GO:0003676">
    <property type="term" value="F:nucleic acid binding"/>
    <property type="evidence" value="ECO:0007669"/>
    <property type="project" value="InterPro"/>
</dbReference>
<feature type="region of interest" description="Disordered" evidence="7">
    <location>
        <begin position="547"/>
        <end position="577"/>
    </location>
</feature>
<feature type="compositionally biased region" description="Basic and acidic residues" evidence="7">
    <location>
        <begin position="759"/>
        <end position="780"/>
    </location>
</feature>